<dbReference type="Pfam" id="PF01243">
    <property type="entry name" value="PNPOx_N"/>
    <property type="match status" value="1"/>
</dbReference>
<dbReference type="PANTHER" id="PTHR39336">
    <property type="entry name" value="PYRIDOXAMINE PHOSPHATE OXIDASE FAMILY PROTEIN (AFU_ORTHOLOGUE AFUA_6G11440)"/>
    <property type="match status" value="1"/>
</dbReference>
<comment type="caution">
    <text evidence="3">The sequence shown here is derived from an EMBL/GenBank/DDBJ whole genome shotgun (WGS) entry which is preliminary data.</text>
</comment>
<evidence type="ECO:0000313" key="3">
    <source>
        <dbReference type="EMBL" id="TDP37907.1"/>
    </source>
</evidence>
<dbReference type="RefSeq" id="WP_067488786.1">
    <property type="nucleotide sequence ID" value="NZ_SNXK01000004.1"/>
</dbReference>
<organism evidence="3 4">
    <name type="scientific">Nocardia ignorata</name>
    <dbReference type="NCBI Taxonomy" id="145285"/>
    <lineage>
        <taxon>Bacteria</taxon>
        <taxon>Bacillati</taxon>
        <taxon>Actinomycetota</taxon>
        <taxon>Actinomycetes</taxon>
        <taxon>Mycobacteriales</taxon>
        <taxon>Nocardiaceae</taxon>
        <taxon>Nocardia</taxon>
    </lineage>
</organism>
<dbReference type="InterPro" id="IPR011576">
    <property type="entry name" value="Pyridox_Oxase_N"/>
</dbReference>
<protein>
    <submittedName>
        <fullName evidence="3">Pyridoxamine 5'-phosphate oxidase</fullName>
    </submittedName>
</protein>
<feature type="region of interest" description="Disordered" evidence="1">
    <location>
        <begin position="172"/>
        <end position="198"/>
    </location>
</feature>
<evidence type="ECO:0000313" key="4">
    <source>
        <dbReference type="Proteomes" id="UP000295087"/>
    </source>
</evidence>
<proteinExistence type="predicted"/>
<dbReference type="AlphaFoldDB" id="A0A4R6PII8"/>
<evidence type="ECO:0000259" key="2">
    <source>
        <dbReference type="Pfam" id="PF01243"/>
    </source>
</evidence>
<dbReference type="InterPro" id="IPR012349">
    <property type="entry name" value="Split_barrel_FMN-bd"/>
</dbReference>
<dbReference type="PANTHER" id="PTHR39336:SF1">
    <property type="entry name" value="PYRIDOXAMINE PHOSPHATE OXIDASE FAMILY PROTEIN (AFU_ORTHOLOGUE AFUA_6G11440)"/>
    <property type="match status" value="1"/>
</dbReference>
<sequence length="198" mass="21896">MAKVFDRIDDKLRAFIADQPMYFVGTAPSAGGHINVSPKGYRDTFAVLDDHTVAYLDLFGSGSETIAHLRDNGRITVMFCSFSRVARILRLLGTGRVVRPDSPEFDTLRARFGTEHPGIRAVIVVSVDRIADSCGWSVPRMDLVEERSILDEAHTRRTDEDFARRIAGDNSASIDGLPALEPDHPLPSTVRATRESAR</sequence>
<name>A0A4R6PII8_NOCIG</name>
<accession>A0A4R6PII8</accession>
<keyword evidence="4" id="KW-1185">Reference proteome</keyword>
<dbReference type="SUPFAM" id="SSF50475">
    <property type="entry name" value="FMN-binding split barrel"/>
    <property type="match status" value="1"/>
</dbReference>
<dbReference type="Gene3D" id="2.30.110.10">
    <property type="entry name" value="Electron Transport, Fmn-binding Protein, Chain A"/>
    <property type="match status" value="1"/>
</dbReference>
<feature type="domain" description="Pyridoxamine 5'-phosphate oxidase N-terminal" evidence="2">
    <location>
        <begin position="8"/>
        <end position="131"/>
    </location>
</feature>
<gene>
    <name evidence="3" type="ORF">DFR75_104259</name>
</gene>
<evidence type="ECO:0000256" key="1">
    <source>
        <dbReference type="SAM" id="MobiDB-lite"/>
    </source>
</evidence>
<dbReference type="EMBL" id="SNXK01000004">
    <property type="protein sequence ID" value="TDP37907.1"/>
    <property type="molecule type" value="Genomic_DNA"/>
</dbReference>
<dbReference type="Proteomes" id="UP000295087">
    <property type="component" value="Unassembled WGS sequence"/>
</dbReference>
<reference evidence="3 4" key="1">
    <citation type="submission" date="2019-03" db="EMBL/GenBank/DDBJ databases">
        <title>Genomic Encyclopedia of Type Strains, Phase IV (KMG-IV): sequencing the most valuable type-strain genomes for metagenomic binning, comparative biology and taxonomic classification.</title>
        <authorList>
            <person name="Goeker M."/>
        </authorList>
    </citation>
    <scope>NUCLEOTIDE SEQUENCE [LARGE SCALE GENOMIC DNA]</scope>
    <source>
        <strain evidence="3 4">DSM 44496</strain>
    </source>
</reference>